<accession>A0A2L0UGM6</accession>
<dbReference type="FunFam" id="1.10.601.10:FF:000001">
    <property type="entry name" value="RNA polymerase sigma factor SigA"/>
    <property type="match status" value="1"/>
</dbReference>
<dbReference type="PANTHER" id="PTHR30603:SF59">
    <property type="entry name" value="RNA POLYMERASE PRINCIPAL SIGMA FACTOR HRDA"/>
    <property type="match status" value="1"/>
</dbReference>
<protein>
    <recommendedName>
        <fullName evidence="5">RNA polymerase sigma factor</fullName>
    </recommendedName>
</protein>
<dbReference type="CDD" id="cd06171">
    <property type="entry name" value="Sigma70_r4"/>
    <property type="match status" value="1"/>
</dbReference>
<dbReference type="Pfam" id="PF00140">
    <property type="entry name" value="Sigma70_r1_2"/>
    <property type="match status" value="1"/>
</dbReference>
<name>A0A2L0UGM6_9MICC</name>
<feature type="compositionally biased region" description="Polar residues" evidence="6">
    <location>
        <begin position="31"/>
        <end position="45"/>
    </location>
</feature>
<dbReference type="PROSITE" id="PS00715">
    <property type="entry name" value="SIGMA70_1"/>
    <property type="match status" value="1"/>
</dbReference>
<dbReference type="InterPro" id="IPR007624">
    <property type="entry name" value="RNA_pol_sigma70_r3"/>
</dbReference>
<dbReference type="PANTHER" id="PTHR30603">
    <property type="entry name" value="RNA POLYMERASE SIGMA FACTOR RPO"/>
    <property type="match status" value="1"/>
</dbReference>
<dbReference type="InterPro" id="IPR000943">
    <property type="entry name" value="RNA_pol_sigma70"/>
</dbReference>
<dbReference type="InterPro" id="IPR013324">
    <property type="entry name" value="RNA_pol_sigma_r3/r4-like"/>
</dbReference>
<dbReference type="Gene3D" id="1.10.10.10">
    <property type="entry name" value="Winged helix-like DNA-binding domain superfamily/Winged helix DNA-binding domain"/>
    <property type="match status" value="2"/>
</dbReference>
<gene>
    <name evidence="9" type="ORF">CVO76_12730</name>
</gene>
<evidence type="ECO:0000313" key="10">
    <source>
        <dbReference type="Proteomes" id="UP000239187"/>
    </source>
</evidence>
<dbReference type="SUPFAM" id="SSF88659">
    <property type="entry name" value="Sigma3 and sigma4 domains of RNA polymerase sigma factors"/>
    <property type="match status" value="2"/>
</dbReference>
<evidence type="ECO:0000256" key="5">
    <source>
        <dbReference type="RuleBase" id="RU362124"/>
    </source>
</evidence>
<proteinExistence type="inferred from homology"/>
<dbReference type="InterPro" id="IPR007627">
    <property type="entry name" value="RNA_pol_sigma70_r2"/>
</dbReference>
<evidence type="ECO:0000259" key="8">
    <source>
        <dbReference type="PROSITE" id="PS00716"/>
    </source>
</evidence>
<reference evidence="9 10" key="1">
    <citation type="submission" date="2017-11" db="EMBL/GenBank/DDBJ databases">
        <title>Draft genome of Arthrobacter agilis strain UMCV2, a plant growth-promoting rhizobacterium and biocontrol capacity of phytopathogenic fungi.</title>
        <authorList>
            <person name="Martinez-Camara R."/>
            <person name="Santoyo G."/>
            <person name="Moreno-Hagelsieb G."/>
            <person name="Valencia-Cantero E."/>
        </authorList>
    </citation>
    <scope>NUCLEOTIDE SEQUENCE [LARGE SCALE GENOMIC DNA]</scope>
    <source>
        <strain evidence="9 10">UMCV2</strain>
    </source>
</reference>
<dbReference type="SUPFAM" id="SSF88946">
    <property type="entry name" value="Sigma2 domain of RNA polymerase sigma factors"/>
    <property type="match status" value="1"/>
</dbReference>
<dbReference type="NCBIfam" id="TIGR02937">
    <property type="entry name" value="sigma70-ECF"/>
    <property type="match status" value="1"/>
</dbReference>
<dbReference type="GO" id="GO:0003677">
    <property type="term" value="F:DNA binding"/>
    <property type="evidence" value="ECO:0007669"/>
    <property type="project" value="UniProtKB-KW"/>
</dbReference>
<dbReference type="Proteomes" id="UP000239187">
    <property type="component" value="Chromosome"/>
</dbReference>
<evidence type="ECO:0000256" key="6">
    <source>
        <dbReference type="SAM" id="MobiDB-lite"/>
    </source>
</evidence>
<dbReference type="PRINTS" id="PR00046">
    <property type="entry name" value="SIGMA70FCT"/>
</dbReference>
<dbReference type="EMBL" id="CP024915">
    <property type="protein sequence ID" value="AUZ88404.1"/>
    <property type="molecule type" value="Genomic_DNA"/>
</dbReference>
<dbReference type="PROSITE" id="PS00716">
    <property type="entry name" value="SIGMA70_2"/>
    <property type="match status" value="1"/>
</dbReference>
<dbReference type="Pfam" id="PF04545">
    <property type="entry name" value="Sigma70_r4"/>
    <property type="match status" value="1"/>
</dbReference>
<dbReference type="InterPro" id="IPR014284">
    <property type="entry name" value="RNA_pol_sigma-70_dom"/>
</dbReference>
<evidence type="ECO:0000256" key="1">
    <source>
        <dbReference type="ARBA" id="ARBA00023015"/>
    </source>
</evidence>
<keyword evidence="3 5" id="KW-0238">DNA-binding</keyword>
<dbReference type="Gene3D" id="1.10.601.10">
    <property type="entry name" value="RNA Polymerase Primary Sigma Factor"/>
    <property type="match status" value="1"/>
</dbReference>
<keyword evidence="4 5" id="KW-0804">Transcription</keyword>
<dbReference type="InterPro" id="IPR050239">
    <property type="entry name" value="Sigma-70_RNA_pol_init_factors"/>
</dbReference>
<evidence type="ECO:0000259" key="7">
    <source>
        <dbReference type="PROSITE" id="PS00715"/>
    </source>
</evidence>
<evidence type="ECO:0000256" key="4">
    <source>
        <dbReference type="ARBA" id="ARBA00023163"/>
    </source>
</evidence>
<comment type="similarity">
    <text evidence="5">Belongs to the sigma-70 factor family.</text>
</comment>
<feature type="domain" description="RNA polymerase sigma-70" evidence="7">
    <location>
        <begin position="162"/>
        <end position="175"/>
    </location>
</feature>
<evidence type="ECO:0000313" key="9">
    <source>
        <dbReference type="EMBL" id="AUZ88404.1"/>
    </source>
</evidence>
<sequence length="377" mass="42498">MRVEEASPDSTDDLSWLNDLVVQLSGSLETGSSASRRVKKQSANGHQAVGRSAPGSARRPSRLQLASVRISDDGFLDYVRQIAKTPLLTQAQEVDLAQQIEAGLYADQLLRSSTELSRRRAKELHQIIEAGHTAKLQMTQANLRLVVSIAKRYTGLGMSFMDLIQEGNIGLIRAVEKFDHAKGFKFSTYATWWIRQAITRAMADQARLIRIPVHMVEVINKVGRVRRQLFEDLGREATQEEMALEVGMTPAEVSTAIGFERSFISLDMVVESDGTELRDLIMDSDYVEPFKRMCLASLQKQMYSVLDTLSEREAGIVAMRFGLATGEQMTLEQIGRAYGLTRERIRQIEVKTMSKLRHPSRSRVLRDYLDLFAEEEL</sequence>
<dbReference type="GO" id="GO:0016987">
    <property type="term" value="F:sigma factor activity"/>
    <property type="evidence" value="ECO:0007669"/>
    <property type="project" value="UniProtKB-KW"/>
</dbReference>
<feature type="region of interest" description="Disordered" evidence="6">
    <location>
        <begin position="31"/>
        <end position="61"/>
    </location>
</feature>
<dbReference type="InterPro" id="IPR009042">
    <property type="entry name" value="RNA_pol_sigma70_r1_2"/>
</dbReference>
<keyword evidence="1 5" id="KW-0805">Transcription regulation</keyword>
<dbReference type="InterPro" id="IPR007630">
    <property type="entry name" value="RNA_pol_sigma70_r4"/>
</dbReference>
<dbReference type="Pfam" id="PF04539">
    <property type="entry name" value="Sigma70_r3"/>
    <property type="match status" value="1"/>
</dbReference>
<comment type="function">
    <text evidence="5">Sigma factors are initiation factors that promote the attachment of RNA polymerase to specific initiation sites and are then released.</text>
</comment>
<keyword evidence="2 5" id="KW-0731">Sigma factor</keyword>
<feature type="domain" description="RNA polymerase sigma-70" evidence="8">
    <location>
        <begin position="330"/>
        <end position="356"/>
    </location>
</feature>
<dbReference type="InterPro" id="IPR036388">
    <property type="entry name" value="WH-like_DNA-bd_sf"/>
</dbReference>
<evidence type="ECO:0000256" key="2">
    <source>
        <dbReference type="ARBA" id="ARBA00023082"/>
    </source>
</evidence>
<dbReference type="RefSeq" id="WP_208739523.1">
    <property type="nucleotide sequence ID" value="NZ_CP024915.1"/>
</dbReference>
<dbReference type="Pfam" id="PF04542">
    <property type="entry name" value="Sigma70_r2"/>
    <property type="match status" value="1"/>
</dbReference>
<organism evidence="9 10">
    <name type="scientific">Arthrobacter agilis</name>
    <dbReference type="NCBI Taxonomy" id="37921"/>
    <lineage>
        <taxon>Bacteria</taxon>
        <taxon>Bacillati</taxon>
        <taxon>Actinomycetota</taxon>
        <taxon>Actinomycetes</taxon>
        <taxon>Micrococcales</taxon>
        <taxon>Micrococcaceae</taxon>
        <taxon>Arthrobacter</taxon>
    </lineage>
</organism>
<evidence type="ECO:0000256" key="3">
    <source>
        <dbReference type="ARBA" id="ARBA00023125"/>
    </source>
</evidence>
<dbReference type="GO" id="GO:0006352">
    <property type="term" value="P:DNA-templated transcription initiation"/>
    <property type="evidence" value="ECO:0007669"/>
    <property type="project" value="InterPro"/>
</dbReference>
<dbReference type="InterPro" id="IPR013325">
    <property type="entry name" value="RNA_pol_sigma_r2"/>
</dbReference>
<dbReference type="AlphaFoldDB" id="A0A2L0UGM6"/>